<dbReference type="OMA" id="PIMVHEM"/>
<gene>
    <name evidence="4" type="ORF">EAG_08952</name>
</gene>
<feature type="compositionally biased region" description="Basic and acidic residues" evidence="2">
    <location>
        <begin position="365"/>
        <end position="395"/>
    </location>
</feature>
<accession>E2AUL1</accession>
<evidence type="ECO:0000313" key="5">
    <source>
        <dbReference type="Proteomes" id="UP000000311"/>
    </source>
</evidence>
<evidence type="ECO:0000256" key="1">
    <source>
        <dbReference type="PROSITE-ProRule" id="PRU01263"/>
    </source>
</evidence>
<feature type="binding site" evidence="1">
    <location>
        <position position="10"/>
    </location>
    <ligand>
        <name>Zn(2+)</name>
        <dbReference type="ChEBI" id="CHEBI:29105"/>
    </ligand>
</feature>
<dbReference type="SUPFAM" id="SSF57716">
    <property type="entry name" value="Glucocorticoid receptor-like (DNA-binding domain)"/>
    <property type="match status" value="1"/>
</dbReference>
<feature type="region of interest" description="Disordered" evidence="2">
    <location>
        <begin position="356"/>
        <end position="399"/>
    </location>
</feature>
<dbReference type="Gene3D" id="3.40.1800.20">
    <property type="match status" value="1"/>
</dbReference>
<evidence type="ECO:0000313" key="4">
    <source>
        <dbReference type="EMBL" id="EFN62858.1"/>
    </source>
</evidence>
<sequence>METLESSRMCRLCGQQSGISINIFDESENHVKKINAVLPIMVHEMDLLPKQMCHRCSYKLEEFHKFYVDCLKTDATLKSQLSWMRKDRDKEKIGVPMVHIENMKIKAESLDYDVYELEPLIENMEYINSMALPAGGIHNGLTYATLSRYRCCCDKKDQSRAKKTTAGFCQNYRESIFKCGEIANDSRKRTLVDATPKLRPMKKNTFTQAEFPDCPQNHLLCVDAVENAQDRLTADTNTKDASSLNTRNCSYDKLETIPKNPAVSRSTIVRNLRPRINLVNYASNKKTIVHNLRPRNTLVNYTSKKRKTSIDANSGPSIIASNSEISNSKATFASNFKLTRQIKVEQIDEMEGRSLRPRRTVVDYQEPKMRKVSDHRTKRRKMEDAEQNSKPHSKNENASSNKFVLKLKIKQEVLDDLEDTVLSEMTNAIPRLPNNSLANLPAKVEAVTSDNDVSSRDDMSDYFKSNHPQLRNKFQLAKQKSLSNIMKNKLTKTKKIYRLPAANYSPKCLRSQDAFLRNGKARKKDYIEWPVKKLQTRKLMDMVNKSTKPAVVKLAETIKHYCETCNVSFANKELFKLHRCYYD</sequence>
<evidence type="ECO:0000259" key="3">
    <source>
        <dbReference type="PROSITE" id="PS51915"/>
    </source>
</evidence>
<dbReference type="Pfam" id="PF07776">
    <property type="entry name" value="zf-AD"/>
    <property type="match status" value="1"/>
</dbReference>
<dbReference type="KEGG" id="cfo:105256179"/>
<evidence type="ECO:0000256" key="2">
    <source>
        <dbReference type="SAM" id="MobiDB-lite"/>
    </source>
</evidence>
<dbReference type="GO" id="GO:0005634">
    <property type="term" value="C:nucleus"/>
    <property type="evidence" value="ECO:0007669"/>
    <property type="project" value="InterPro"/>
</dbReference>
<name>E2AUL1_CAMFO</name>
<dbReference type="EMBL" id="GL442829">
    <property type="protein sequence ID" value="EFN62858.1"/>
    <property type="molecule type" value="Genomic_DNA"/>
</dbReference>
<keyword evidence="1" id="KW-0862">Zinc</keyword>
<dbReference type="InterPro" id="IPR012934">
    <property type="entry name" value="Znf_AD"/>
</dbReference>
<proteinExistence type="predicted"/>
<dbReference type="SMART" id="SM00868">
    <property type="entry name" value="zf-AD"/>
    <property type="match status" value="1"/>
</dbReference>
<keyword evidence="1" id="KW-0863">Zinc-finger</keyword>
<reference evidence="4 5" key="1">
    <citation type="journal article" date="2010" name="Science">
        <title>Genomic comparison of the ants Camponotus floridanus and Harpegnathos saltator.</title>
        <authorList>
            <person name="Bonasio R."/>
            <person name="Zhang G."/>
            <person name="Ye C."/>
            <person name="Mutti N.S."/>
            <person name="Fang X."/>
            <person name="Qin N."/>
            <person name="Donahue G."/>
            <person name="Yang P."/>
            <person name="Li Q."/>
            <person name="Li C."/>
            <person name="Zhang P."/>
            <person name="Huang Z."/>
            <person name="Berger S.L."/>
            <person name="Reinberg D."/>
            <person name="Wang J."/>
            <person name="Liebig J."/>
        </authorList>
    </citation>
    <scope>NUCLEOTIDE SEQUENCE [LARGE SCALE GENOMIC DNA]</scope>
    <source>
        <strain evidence="5">C129</strain>
    </source>
</reference>
<dbReference type="OrthoDB" id="3437960at2759"/>
<feature type="binding site" evidence="1">
    <location>
        <position position="13"/>
    </location>
    <ligand>
        <name>Zn(2+)</name>
        <dbReference type="ChEBI" id="CHEBI:29105"/>
    </ligand>
</feature>
<dbReference type="PROSITE" id="PS51915">
    <property type="entry name" value="ZAD"/>
    <property type="match status" value="1"/>
</dbReference>
<organism evidence="5">
    <name type="scientific">Camponotus floridanus</name>
    <name type="common">Florida carpenter ant</name>
    <dbReference type="NCBI Taxonomy" id="104421"/>
    <lineage>
        <taxon>Eukaryota</taxon>
        <taxon>Metazoa</taxon>
        <taxon>Ecdysozoa</taxon>
        <taxon>Arthropoda</taxon>
        <taxon>Hexapoda</taxon>
        <taxon>Insecta</taxon>
        <taxon>Pterygota</taxon>
        <taxon>Neoptera</taxon>
        <taxon>Endopterygota</taxon>
        <taxon>Hymenoptera</taxon>
        <taxon>Apocrita</taxon>
        <taxon>Aculeata</taxon>
        <taxon>Formicoidea</taxon>
        <taxon>Formicidae</taxon>
        <taxon>Formicinae</taxon>
        <taxon>Camponotus</taxon>
    </lineage>
</organism>
<keyword evidence="1" id="KW-0479">Metal-binding</keyword>
<feature type="domain" description="ZAD" evidence="3">
    <location>
        <begin position="8"/>
        <end position="80"/>
    </location>
</feature>
<dbReference type="AlphaFoldDB" id="E2AUL1"/>
<feature type="binding site" evidence="1">
    <location>
        <position position="53"/>
    </location>
    <ligand>
        <name>Zn(2+)</name>
        <dbReference type="ChEBI" id="CHEBI:29105"/>
    </ligand>
</feature>
<dbReference type="InParanoid" id="E2AUL1"/>
<dbReference type="GO" id="GO:0008270">
    <property type="term" value="F:zinc ion binding"/>
    <property type="evidence" value="ECO:0007669"/>
    <property type="project" value="UniProtKB-UniRule"/>
</dbReference>
<keyword evidence="5" id="KW-1185">Reference proteome</keyword>
<feature type="binding site" evidence="1">
    <location>
        <position position="56"/>
    </location>
    <ligand>
        <name>Zn(2+)</name>
        <dbReference type="ChEBI" id="CHEBI:29105"/>
    </ligand>
</feature>
<protein>
    <recommendedName>
        <fullName evidence="3">ZAD domain-containing protein</fullName>
    </recommendedName>
</protein>
<dbReference type="Proteomes" id="UP000000311">
    <property type="component" value="Unassembled WGS sequence"/>
</dbReference>